<reference evidence="1 2" key="2">
    <citation type="journal article" date="2022" name="Mol. Ecol. Resour.">
        <title>The genomes of chicory, endive, great burdock and yacon provide insights into Asteraceae paleo-polyploidization history and plant inulin production.</title>
        <authorList>
            <person name="Fan W."/>
            <person name="Wang S."/>
            <person name="Wang H."/>
            <person name="Wang A."/>
            <person name="Jiang F."/>
            <person name="Liu H."/>
            <person name="Zhao H."/>
            <person name="Xu D."/>
            <person name="Zhang Y."/>
        </authorList>
    </citation>
    <scope>NUCLEOTIDE SEQUENCE [LARGE SCALE GENOMIC DNA]</scope>
    <source>
        <strain evidence="2">cv. Niubang</strain>
    </source>
</reference>
<reference evidence="2" key="1">
    <citation type="journal article" date="2022" name="Mol. Ecol. Resour.">
        <title>The genomes of chicory, endive, great burdock and yacon provide insights into Asteraceae palaeo-polyploidization history and plant inulin production.</title>
        <authorList>
            <person name="Fan W."/>
            <person name="Wang S."/>
            <person name="Wang H."/>
            <person name="Wang A."/>
            <person name="Jiang F."/>
            <person name="Liu H."/>
            <person name="Zhao H."/>
            <person name="Xu D."/>
            <person name="Zhang Y."/>
        </authorList>
    </citation>
    <scope>NUCLEOTIDE SEQUENCE [LARGE SCALE GENOMIC DNA]</scope>
    <source>
        <strain evidence="2">cv. Niubang</strain>
    </source>
</reference>
<comment type="caution">
    <text evidence="1">The sequence shown here is derived from an EMBL/GenBank/DDBJ whole genome shotgun (WGS) entry which is preliminary data.</text>
</comment>
<evidence type="ECO:0000313" key="2">
    <source>
        <dbReference type="Proteomes" id="UP001055879"/>
    </source>
</evidence>
<evidence type="ECO:0000313" key="1">
    <source>
        <dbReference type="EMBL" id="KAI3669698.1"/>
    </source>
</evidence>
<organism evidence="1 2">
    <name type="scientific">Arctium lappa</name>
    <name type="common">Greater burdock</name>
    <name type="synonym">Lappa major</name>
    <dbReference type="NCBI Taxonomy" id="4217"/>
    <lineage>
        <taxon>Eukaryota</taxon>
        <taxon>Viridiplantae</taxon>
        <taxon>Streptophyta</taxon>
        <taxon>Embryophyta</taxon>
        <taxon>Tracheophyta</taxon>
        <taxon>Spermatophyta</taxon>
        <taxon>Magnoliopsida</taxon>
        <taxon>eudicotyledons</taxon>
        <taxon>Gunneridae</taxon>
        <taxon>Pentapetalae</taxon>
        <taxon>asterids</taxon>
        <taxon>campanulids</taxon>
        <taxon>Asterales</taxon>
        <taxon>Asteraceae</taxon>
        <taxon>Carduoideae</taxon>
        <taxon>Cardueae</taxon>
        <taxon>Arctiinae</taxon>
        <taxon>Arctium</taxon>
    </lineage>
</organism>
<keyword evidence="2" id="KW-1185">Reference proteome</keyword>
<name>A0ACB8XMR0_ARCLA</name>
<proteinExistence type="predicted"/>
<dbReference type="EMBL" id="CM042062">
    <property type="protein sequence ID" value="KAI3669698.1"/>
    <property type="molecule type" value="Genomic_DNA"/>
</dbReference>
<dbReference type="Proteomes" id="UP001055879">
    <property type="component" value="Linkage Group LG16"/>
</dbReference>
<gene>
    <name evidence="1" type="ORF">L6452_41040</name>
</gene>
<accession>A0ACB8XMR0</accession>
<protein>
    <submittedName>
        <fullName evidence="1">Uncharacterized protein</fullName>
    </submittedName>
</protein>
<sequence length="237" mass="26205">MSSQSFLLQGNVSDLDGEDQPNEPQGFDGIMPLQEAYDYVTNEQSDGKFTSTTFCLATVESCSVVGGDTSLQTSTYRIEAEGSKIRFEEEVETEVSQEGKYPMVGEFHLELDGGSDLKHNEVATVLTKRSNNIKKQDNSLVIHPPNVVPFSDEWLATIEAAGEEDDGTTLSEQLSLFVAEQSKMKIYVEQVSQLLATKKNLRLQLTADGEKFLQFQFTSSYLQRLMLQPGAIGTPPT</sequence>